<evidence type="ECO:0000256" key="4">
    <source>
        <dbReference type="ARBA" id="ARBA00022840"/>
    </source>
</evidence>
<dbReference type="GO" id="GO:0006747">
    <property type="term" value="P:FAD biosynthetic process"/>
    <property type="evidence" value="ECO:0007669"/>
    <property type="project" value="TreeGrafter"/>
</dbReference>
<dbReference type="AlphaFoldDB" id="Q2H752"/>
<keyword evidence="2" id="KW-0548">Nucleotidyltransferase</keyword>
<accession>Q2H752</accession>
<dbReference type="STRING" id="306901.Q2H752"/>
<evidence type="ECO:0008006" key="7">
    <source>
        <dbReference type="Google" id="ProtNLM"/>
    </source>
</evidence>
<evidence type="ECO:0000313" key="5">
    <source>
        <dbReference type="EMBL" id="EAQ88894.1"/>
    </source>
</evidence>
<dbReference type="Proteomes" id="UP000001056">
    <property type="component" value="Unassembled WGS sequence"/>
</dbReference>
<gene>
    <name evidence="5" type="ORF">CHGG_05513</name>
</gene>
<dbReference type="EMBL" id="CH408031">
    <property type="protein sequence ID" value="EAQ88894.1"/>
    <property type="molecule type" value="Genomic_DNA"/>
</dbReference>
<dbReference type="GO" id="GO:0005524">
    <property type="term" value="F:ATP binding"/>
    <property type="evidence" value="ECO:0007669"/>
    <property type="project" value="UniProtKB-KW"/>
</dbReference>
<keyword evidence="1" id="KW-0808">Transferase</keyword>
<dbReference type="PANTHER" id="PTHR23293">
    <property type="entry name" value="FAD SYNTHETASE-RELATED FMN ADENYLYLTRANSFERASE"/>
    <property type="match status" value="1"/>
</dbReference>
<evidence type="ECO:0000256" key="1">
    <source>
        <dbReference type="ARBA" id="ARBA00022679"/>
    </source>
</evidence>
<dbReference type="GO" id="GO:0003919">
    <property type="term" value="F:FMN adenylyltransferase activity"/>
    <property type="evidence" value="ECO:0007669"/>
    <property type="project" value="TreeGrafter"/>
</dbReference>
<dbReference type="eggNOG" id="KOG2644">
    <property type="taxonomic scope" value="Eukaryota"/>
</dbReference>
<dbReference type="VEuPathDB" id="FungiDB:CHGG_05513"/>
<protein>
    <recommendedName>
        <fullName evidence="7">Phosphoadenosine phosphosulphate reductase domain-containing protein</fullName>
    </recommendedName>
</protein>
<name>Q2H752_CHAGB</name>
<dbReference type="RefSeq" id="XP_001221608.1">
    <property type="nucleotide sequence ID" value="XM_001221607.1"/>
</dbReference>
<dbReference type="InterPro" id="IPR014729">
    <property type="entry name" value="Rossmann-like_a/b/a_fold"/>
</dbReference>
<evidence type="ECO:0000313" key="6">
    <source>
        <dbReference type="Proteomes" id="UP000001056"/>
    </source>
</evidence>
<reference evidence="6" key="1">
    <citation type="journal article" date="2015" name="Genome Announc.">
        <title>Draft genome sequence of the cellulolytic fungus Chaetomium globosum.</title>
        <authorList>
            <person name="Cuomo C.A."/>
            <person name="Untereiner W.A."/>
            <person name="Ma L.-J."/>
            <person name="Grabherr M."/>
            <person name="Birren B.W."/>
        </authorList>
    </citation>
    <scope>NUCLEOTIDE SEQUENCE [LARGE SCALE GENOMIC DNA]</scope>
    <source>
        <strain evidence="6">ATCC 6205 / CBS 148.51 / DSM 1962 / NBRC 6347 / NRRL 1970</strain>
    </source>
</reference>
<sequence length="160" mass="18269">MTANSACQHQHDARINGVTKTDAPVTAHATIPRALPAICFDLRAKIDAFLSEQPDDDVLRNVQRQIRVSMGVIHESLRRYGRTDPHGEFLTHFDPTDDGWPQFMRVHPVIDWHYVEIWAMFSRLRYPYRSALKVTQAGRGSTVETGWQKSQEVQVDLGNT</sequence>
<organism evidence="5 6">
    <name type="scientific">Chaetomium globosum (strain ATCC 6205 / CBS 148.51 / DSM 1962 / NBRC 6347 / NRRL 1970)</name>
    <name type="common">Soil fungus</name>
    <dbReference type="NCBI Taxonomy" id="306901"/>
    <lineage>
        <taxon>Eukaryota</taxon>
        <taxon>Fungi</taxon>
        <taxon>Dikarya</taxon>
        <taxon>Ascomycota</taxon>
        <taxon>Pezizomycotina</taxon>
        <taxon>Sordariomycetes</taxon>
        <taxon>Sordariomycetidae</taxon>
        <taxon>Sordariales</taxon>
        <taxon>Chaetomiaceae</taxon>
        <taxon>Chaetomium</taxon>
    </lineage>
</organism>
<dbReference type="Gene3D" id="3.40.50.620">
    <property type="entry name" value="HUPs"/>
    <property type="match status" value="1"/>
</dbReference>
<dbReference type="OrthoDB" id="270728at2759"/>
<dbReference type="HOGENOM" id="CLU_1651954_0_0_1"/>
<keyword evidence="4" id="KW-0067">ATP-binding</keyword>
<proteinExistence type="predicted"/>
<evidence type="ECO:0000256" key="2">
    <source>
        <dbReference type="ARBA" id="ARBA00022695"/>
    </source>
</evidence>
<keyword evidence="3" id="KW-0547">Nucleotide-binding</keyword>
<keyword evidence="6" id="KW-1185">Reference proteome</keyword>
<dbReference type="GeneID" id="4390225"/>
<dbReference type="InParanoid" id="Q2H752"/>
<dbReference type="SUPFAM" id="SSF52402">
    <property type="entry name" value="Adenine nucleotide alpha hydrolases-like"/>
    <property type="match status" value="1"/>
</dbReference>
<dbReference type="PANTHER" id="PTHR23293:SF9">
    <property type="entry name" value="FAD SYNTHASE"/>
    <property type="match status" value="1"/>
</dbReference>
<evidence type="ECO:0000256" key="3">
    <source>
        <dbReference type="ARBA" id="ARBA00022741"/>
    </source>
</evidence>